<evidence type="ECO:0000256" key="2">
    <source>
        <dbReference type="SAM" id="Phobius"/>
    </source>
</evidence>
<feature type="transmembrane region" description="Helical" evidence="2">
    <location>
        <begin position="186"/>
        <end position="204"/>
    </location>
</feature>
<reference evidence="4 5" key="1">
    <citation type="submission" date="2018-03" db="EMBL/GenBank/DDBJ databases">
        <title>Bioinformatic expansion and discovery of thiopeptide antibiotics.</title>
        <authorList>
            <person name="Schwalen C.J."/>
            <person name="Hudson G.A."/>
            <person name="Mitchell D.A."/>
        </authorList>
    </citation>
    <scope>NUCLEOTIDE SEQUENCE [LARGE SCALE GENOMIC DNA]</scope>
    <source>
        <strain evidence="4 5">ATCC 21389</strain>
    </source>
</reference>
<dbReference type="PROSITE" id="PS51318">
    <property type="entry name" value="TAT"/>
    <property type="match status" value="1"/>
</dbReference>
<organism evidence="4 5">
    <name type="scientific">Streptomyces tateyamensis</name>
    <dbReference type="NCBI Taxonomy" id="565073"/>
    <lineage>
        <taxon>Bacteria</taxon>
        <taxon>Bacillati</taxon>
        <taxon>Actinomycetota</taxon>
        <taxon>Actinomycetes</taxon>
        <taxon>Kitasatosporales</taxon>
        <taxon>Streptomycetaceae</taxon>
        <taxon>Streptomyces</taxon>
    </lineage>
</organism>
<name>A0A2V4P0P6_9ACTN</name>
<evidence type="ECO:0000313" key="4">
    <source>
        <dbReference type="EMBL" id="PYC88207.1"/>
    </source>
</evidence>
<keyword evidence="3" id="KW-0732">Signal</keyword>
<accession>A0A2V4P0P6</accession>
<proteinExistence type="predicted"/>
<feature type="signal peptide" evidence="3">
    <location>
        <begin position="1"/>
        <end position="36"/>
    </location>
</feature>
<evidence type="ECO:0000256" key="3">
    <source>
        <dbReference type="SAM" id="SignalP"/>
    </source>
</evidence>
<comment type="caution">
    <text evidence="4">The sequence shown here is derived from an EMBL/GenBank/DDBJ whole genome shotgun (WGS) entry which is preliminary data.</text>
</comment>
<feature type="chain" id="PRO_5016070705" description="Gram-positive cocci surface proteins LPxTG domain-containing protein" evidence="3">
    <location>
        <begin position="37"/>
        <end position="216"/>
    </location>
</feature>
<dbReference type="RefSeq" id="WP_110664557.1">
    <property type="nucleotide sequence ID" value="NZ_PYBW01000005.1"/>
</dbReference>
<keyword evidence="2" id="KW-0472">Membrane</keyword>
<evidence type="ECO:0000256" key="1">
    <source>
        <dbReference type="SAM" id="MobiDB-lite"/>
    </source>
</evidence>
<evidence type="ECO:0000313" key="5">
    <source>
        <dbReference type="Proteomes" id="UP000248039"/>
    </source>
</evidence>
<feature type="compositionally biased region" description="Gly residues" evidence="1">
    <location>
        <begin position="153"/>
        <end position="163"/>
    </location>
</feature>
<evidence type="ECO:0008006" key="6">
    <source>
        <dbReference type="Google" id="ProtNLM"/>
    </source>
</evidence>
<dbReference type="InterPro" id="IPR006311">
    <property type="entry name" value="TAT_signal"/>
</dbReference>
<protein>
    <recommendedName>
        <fullName evidence="6">Gram-positive cocci surface proteins LPxTG domain-containing protein</fullName>
    </recommendedName>
</protein>
<dbReference type="EMBL" id="PYBW01000005">
    <property type="protein sequence ID" value="PYC88207.1"/>
    <property type="molecule type" value="Genomic_DNA"/>
</dbReference>
<dbReference type="OrthoDB" id="4200847at2"/>
<sequence length="216" mass="22010">MSELHGQRRVARRAGAFGTAVAATAALAWLPSPAFAAPGDNGDVKIHKTTESQGDTRNEPKVCGFYLDAFNFDTLTLVTWTIHQQPPTGTAQVLAGDVVLASGAGRTADLSLPDGHYKLEWTFAGEHGNAKQKVFDVDCQTPTGTPTPTPTSGGPGGPGGSGQEPGSAPVGSVATGTGGSVRGLNAAQLVGGGALIAASGWLALRARRRARRNDVG</sequence>
<keyword evidence="2" id="KW-0812">Transmembrane</keyword>
<dbReference type="AlphaFoldDB" id="A0A2V4P0P6"/>
<keyword evidence="5" id="KW-1185">Reference proteome</keyword>
<feature type="region of interest" description="Disordered" evidence="1">
    <location>
        <begin position="138"/>
        <end position="175"/>
    </location>
</feature>
<gene>
    <name evidence="4" type="ORF">C7C46_00715</name>
</gene>
<keyword evidence="2" id="KW-1133">Transmembrane helix</keyword>
<dbReference type="Proteomes" id="UP000248039">
    <property type="component" value="Unassembled WGS sequence"/>
</dbReference>
<feature type="compositionally biased region" description="Low complexity" evidence="1">
    <location>
        <begin position="141"/>
        <end position="152"/>
    </location>
</feature>